<feature type="domain" description="LysM" evidence="2">
    <location>
        <begin position="676"/>
        <end position="721"/>
    </location>
</feature>
<dbReference type="SMART" id="SM00257">
    <property type="entry name" value="LysM"/>
    <property type="match status" value="3"/>
</dbReference>
<evidence type="ECO:0000313" key="4">
    <source>
        <dbReference type="Proteomes" id="UP000320404"/>
    </source>
</evidence>
<protein>
    <submittedName>
        <fullName evidence="3">LysM peptidoglycan-binding domain-containing protein</fullName>
    </submittedName>
</protein>
<reference evidence="3 4" key="1">
    <citation type="submission" date="2019-02" db="EMBL/GenBank/DDBJ databases">
        <title>Prokaryotic population dynamics and viral predation in marine succession experiment using metagenomics: the confinement effect.</title>
        <authorList>
            <person name="Haro-Moreno J.M."/>
            <person name="Rodriguez-Valera F."/>
            <person name="Lopez-Perez M."/>
        </authorList>
    </citation>
    <scope>NUCLEOTIDE SEQUENCE [LARGE SCALE GENOMIC DNA]</scope>
    <source>
        <strain evidence="3">MED-G158</strain>
    </source>
</reference>
<dbReference type="InterPro" id="IPR008258">
    <property type="entry name" value="Transglycosylase_SLT_dom_1"/>
</dbReference>
<dbReference type="InterPro" id="IPR000189">
    <property type="entry name" value="Transglyc_AS"/>
</dbReference>
<comment type="caution">
    <text evidence="3">The sequence shown here is derived from an EMBL/GenBank/DDBJ whole genome shotgun (WGS) entry which is preliminary data.</text>
</comment>
<organism evidence="3 4">
    <name type="scientific">OM182 bacterium</name>
    <dbReference type="NCBI Taxonomy" id="2510334"/>
    <lineage>
        <taxon>Bacteria</taxon>
        <taxon>Pseudomonadati</taxon>
        <taxon>Pseudomonadota</taxon>
        <taxon>Gammaproteobacteria</taxon>
        <taxon>OMG group</taxon>
        <taxon>OM182 clade</taxon>
    </lineage>
</organism>
<dbReference type="GO" id="GO:0016020">
    <property type="term" value="C:membrane"/>
    <property type="evidence" value="ECO:0007669"/>
    <property type="project" value="InterPro"/>
</dbReference>
<evidence type="ECO:0000313" key="3">
    <source>
        <dbReference type="EMBL" id="RZO75080.1"/>
    </source>
</evidence>
<gene>
    <name evidence="3" type="ORF">EVA69_04790</name>
</gene>
<dbReference type="InterPro" id="IPR036779">
    <property type="entry name" value="LysM_dom_sf"/>
</dbReference>
<feature type="domain" description="LysM" evidence="2">
    <location>
        <begin position="367"/>
        <end position="411"/>
    </location>
</feature>
<dbReference type="InterPro" id="IPR018392">
    <property type="entry name" value="LysM"/>
</dbReference>
<dbReference type="PANTHER" id="PTHR33734">
    <property type="entry name" value="LYSM DOMAIN-CONTAINING GPI-ANCHORED PROTEIN 2"/>
    <property type="match status" value="1"/>
</dbReference>
<feature type="domain" description="LysM" evidence="2">
    <location>
        <begin position="431"/>
        <end position="475"/>
    </location>
</feature>
<dbReference type="GO" id="GO:0000270">
    <property type="term" value="P:peptidoglycan metabolic process"/>
    <property type="evidence" value="ECO:0007669"/>
    <property type="project" value="InterPro"/>
</dbReference>
<evidence type="ECO:0000259" key="2">
    <source>
        <dbReference type="PROSITE" id="PS51782"/>
    </source>
</evidence>
<accession>A0A520RXW9</accession>
<dbReference type="SUPFAM" id="SSF54106">
    <property type="entry name" value="LysM domain"/>
    <property type="match status" value="2"/>
</dbReference>
<dbReference type="PROSITE" id="PS00922">
    <property type="entry name" value="TRANSGLYCOSYLASE"/>
    <property type="match status" value="1"/>
</dbReference>
<dbReference type="CDD" id="cd16894">
    <property type="entry name" value="MltD-like"/>
    <property type="match status" value="1"/>
</dbReference>
<dbReference type="AlphaFoldDB" id="A0A520RXW9"/>
<dbReference type="PROSITE" id="PS51782">
    <property type="entry name" value="LYSM"/>
    <property type="match status" value="3"/>
</dbReference>
<dbReference type="EMBL" id="SHAH01000070">
    <property type="protein sequence ID" value="RZO75080.1"/>
    <property type="molecule type" value="Genomic_DNA"/>
</dbReference>
<comment type="similarity">
    <text evidence="1">Belongs to the transglycosylase Slt family.</text>
</comment>
<proteinExistence type="inferred from homology"/>
<dbReference type="Gene3D" id="1.10.530.10">
    <property type="match status" value="1"/>
</dbReference>
<dbReference type="GO" id="GO:0008933">
    <property type="term" value="F:peptidoglycan lytic transglycosylase activity"/>
    <property type="evidence" value="ECO:0007669"/>
    <property type="project" value="InterPro"/>
</dbReference>
<dbReference type="Pfam" id="PF01464">
    <property type="entry name" value="SLT"/>
    <property type="match status" value="1"/>
</dbReference>
<dbReference type="Gene3D" id="3.10.350.10">
    <property type="entry name" value="LysM domain"/>
    <property type="match status" value="3"/>
</dbReference>
<evidence type="ECO:0000256" key="1">
    <source>
        <dbReference type="ARBA" id="ARBA00007734"/>
    </source>
</evidence>
<dbReference type="PANTHER" id="PTHR33734:SF22">
    <property type="entry name" value="MEMBRANE-BOUND LYTIC MUREIN TRANSGLYCOSYLASE D"/>
    <property type="match status" value="1"/>
</dbReference>
<name>A0A520RXW9_9GAMM</name>
<sequence length="728" mass="81333">MLPLSAAAQDPNLFPRPPELESAVLFWTRVYTEVDTQSGFLHDSRHLSVIYTSLPLDRRQIENRRSRIREDLRVLATGKRSGLTASQREILELWPADVSTETLQEAASNVRWQLGQSDRFLGGLRRSGAYRSHINQVIREKELPIELAVLPHVESSFNPGAYSSAAAAGMWQFGRATGLRFMRIDHIVDERMDPYIATNAAMSLLEYNYSVLGTWPLALTAYNHGAGGIARAVRETGTTDIQTIVANYRGRAFGFASRNFYAQFLAVLDVENNARQYFGDFRLNPAPEFATVEADAYIDAEVFARSVGISLEQLRADNPALRPAVWEGNKRIPRGFPVKVRAAAVGSGDLLAMIPTDYKFAVQTPDVAYVVERGDSLSVIARRFDTTVSRLVALNQLRSRNRISIGQRLLLPQDNVDTIQLVVEAEATTDGRYQVRRGDTVSLIAARFGVSEQEVLSLNGIADRNRIYPGQDLRLPGFESEGEQVAMIDANLRPEPPTQVQFSDGVVLGGDAAPEVEQPKPAPPVILEETTTELALMDESLPPAAVLPDDQEMNSEVTAEEETAEAVDPELDDTEVAQQLVESLSADPSDYTVASNDTVEIQASETLGHFAEWLGIRAWDIRRLNNMAYRDPVIIGERLRLEFSGVSIAEFERARREFHSNMQRDFFASYRIQGVETYQVRRGDNIGAIARNRYSSPIWLIRQYNPELDFNRIQIGQSIVFPLLEQTN</sequence>
<dbReference type="CDD" id="cd00118">
    <property type="entry name" value="LysM"/>
    <property type="match status" value="3"/>
</dbReference>
<dbReference type="SUPFAM" id="SSF53955">
    <property type="entry name" value="Lysozyme-like"/>
    <property type="match status" value="1"/>
</dbReference>
<dbReference type="Pfam" id="PF01476">
    <property type="entry name" value="LysM"/>
    <property type="match status" value="3"/>
</dbReference>
<dbReference type="InterPro" id="IPR023346">
    <property type="entry name" value="Lysozyme-like_dom_sf"/>
</dbReference>
<dbReference type="Proteomes" id="UP000320404">
    <property type="component" value="Unassembled WGS sequence"/>
</dbReference>